<dbReference type="PROSITE" id="PS51009">
    <property type="entry name" value="CYTCII"/>
    <property type="match status" value="1"/>
</dbReference>
<keyword evidence="3 6" id="KW-0479">Metal-binding</keyword>
<keyword evidence="4" id="KW-0249">Electron transport</keyword>
<dbReference type="OrthoDB" id="9811729at2"/>
<comment type="caution">
    <text evidence="9">The sequence shown here is derived from an EMBL/GenBank/DDBJ whole genome shotgun (WGS) entry which is preliminary data.</text>
</comment>
<evidence type="ECO:0000256" key="5">
    <source>
        <dbReference type="ARBA" id="ARBA00023004"/>
    </source>
</evidence>
<protein>
    <submittedName>
        <fullName evidence="9">Cytochrome c556</fullName>
    </submittedName>
</protein>
<feature type="signal peptide" evidence="8">
    <location>
        <begin position="1"/>
        <end position="20"/>
    </location>
</feature>
<comment type="PTM">
    <text evidence="7">Binds 1 heme group per subunit.</text>
</comment>
<name>A0A366E8N4_9HYPH</name>
<dbReference type="Proteomes" id="UP000252893">
    <property type="component" value="Unassembled WGS sequence"/>
</dbReference>
<dbReference type="Pfam" id="PF01322">
    <property type="entry name" value="Cytochrom_C_2"/>
    <property type="match status" value="1"/>
</dbReference>
<keyword evidence="2 7" id="KW-0349">Heme</keyword>
<evidence type="ECO:0000256" key="6">
    <source>
        <dbReference type="PIRSR" id="PIRSR000027-1"/>
    </source>
</evidence>
<evidence type="ECO:0000256" key="2">
    <source>
        <dbReference type="ARBA" id="ARBA00022617"/>
    </source>
</evidence>
<dbReference type="InterPro" id="IPR012127">
    <property type="entry name" value="Cyt_c_prime"/>
</dbReference>
<proteinExistence type="predicted"/>
<evidence type="ECO:0000313" key="9">
    <source>
        <dbReference type="EMBL" id="RBO98692.1"/>
    </source>
</evidence>
<dbReference type="GO" id="GO:0005506">
    <property type="term" value="F:iron ion binding"/>
    <property type="evidence" value="ECO:0007669"/>
    <property type="project" value="InterPro"/>
</dbReference>
<organism evidence="9 10">
    <name type="scientific">Pseudochrobactrum asaccharolyticum</name>
    <dbReference type="NCBI Taxonomy" id="354351"/>
    <lineage>
        <taxon>Bacteria</taxon>
        <taxon>Pseudomonadati</taxon>
        <taxon>Pseudomonadota</taxon>
        <taxon>Alphaproteobacteria</taxon>
        <taxon>Hyphomicrobiales</taxon>
        <taxon>Brucellaceae</taxon>
        <taxon>Pseudochrobactrum</taxon>
    </lineage>
</organism>
<dbReference type="RefSeq" id="WP_113942631.1">
    <property type="nucleotide sequence ID" value="NZ_JBHEEG010000003.1"/>
</dbReference>
<dbReference type="PRINTS" id="PR00608">
    <property type="entry name" value="CYTCHROMECII"/>
</dbReference>
<evidence type="ECO:0000256" key="7">
    <source>
        <dbReference type="PIRSR" id="PIRSR000027-2"/>
    </source>
</evidence>
<dbReference type="GO" id="GO:0042597">
    <property type="term" value="C:periplasmic space"/>
    <property type="evidence" value="ECO:0007669"/>
    <property type="project" value="InterPro"/>
</dbReference>
<dbReference type="GO" id="GO:0009055">
    <property type="term" value="F:electron transfer activity"/>
    <property type="evidence" value="ECO:0007669"/>
    <property type="project" value="InterPro"/>
</dbReference>
<dbReference type="GO" id="GO:0022900">
    <property type="term" value="P:electron transport chain"/>
    <property type="evidence" value="ECO:0007669"/>
    <property type="project" value="InterPro"/>
</dbReference>
<dbReference type="Gene3D" id="1.20.120.10">
    <property type="entry name" value="Cytochrome c/b562"/>
    <property type="match status" value="1"/>
</dbReference>
<keyword evidence="5 6" id="KW-0408">Iron</keyword>
<keyword evidence="10" id="KW-1185">Reference proteome</keyword>
<dbReference type="PIRSF" id="PIRSF000027">
    <property type="entry name" value="Cytc_c_prime"/>
    <property type="match status" value="1"/>
</dbReference>
<gene>
    <name evidence="9" type="ORF">DFR47_101292</name>
</gene>
<feature type="binding site" description="axial binding residue" evidence="6">
    <location>
        <position position="137"/>
    </location>
    <ligand>
        <name>heme c</name>
        <dbReference type="ChEBI" id="CHEBI:61717"/>
    </ligand>
    <ligandPart>
        <name>Fe</name>
        <dbReference type="ChEBI" id="CHEBI:18248"/>
    </ligandPart>
</feature>
<evidence type="ECO:0000313" key="10">
    <source>
        <dbReference type="Proteomes" id="UP000252893"/>
    </source>
</evidence>
<feature type="chain" id="PRO_5016784603" evidence="8">
    <location>
        <begin position="21"/>
        <end position="144"/>
    </location>
</feature>
<evidence type="ECO:0000256" key="4">
    <source>
        <dbReference type="ARBA" id="ARBA00022982"/>
    </source>
</evidence>
<reference evidence="9 10" key="1">
    <citation type="submission" date="2018-06" db="EMBL/GenBank/DDBJ databases">
        <title>Genomic Encyclopedia of Type Strains, Phase IV (KMG-IV): sequencing the most valuable type-strain genomes for metagenomic binning, comparative biology and taxonomic classification.</title>
        <authorList>
            <person name="Goeker M."/>
        </authorList>
    </citation>
    <scope>NUCLEOTIDE SEQUENCE [LARGE SCALE GENOMIC DNA]</scope>
    <source>
        <strain evidence="9 10">DSM 25619</strain>
    </source>
</reference>
<dbReference type="InterPro" id="IPR010980">
    <property type="entry name" value="Cyt_c/b562"/>
</dbReference>
<feature type="binding site" description="covalent" evidence="7">
    <location>
        <position position="133"/>
    </location>
    <ligand>
        <name>heme c</name>
        <dbReference type="ChEBI" id="CHEBI:61717"/>
    </ligand>
</feature>
<dbReference type="InterPro" id="IPR002321">
    <property type="entry name" value="Cyt_c_II"/>
</dbReference>
<dbReference type="EMBL" id="QNRH01000001">
    <property type="protein sequence ID" value="RBO98692.1"/>
    <property type="molecule type" value="Genomic_DNA"/>
</dbReference>
<feature type="binding site" description="covalent" evidence="7">
    <location>
        <position position="136"/>
    </location>
    <ligand>
        <name>heme c</name>
        <dbReference type="ChEBI" id="CHEBI:61717"/>
    </ligand>
</feature>
<dbReference type="AlphaFoldDB" id="A0A366E8N4"/>
<dbReference type="InterPro" id="IPR015984">
    <property type="entry name" value="Cyt_c_prime_subgr"/>
</dbReference>
<dbReference type="GO" id="GO:0020037">
    <property type="term" value="F:heme binding"/>
    <property type="evidence" value="ECO:0007669"/>
    <property type="project" value="InterPro"/>
</dbReference>
<sequence>MKKSLAVFSALFMLTSVASASPVADRQALMKDVGRSMGVLGPVMKGEKPFEAEAVQAALEQLKADAVKMDADTMFPKGSESGDTAAAPKIWEDEAGFKAEIEKFRTATAAAADAKPQDIDALRVAMKDVGASCGTCHQAYRVKK</sequence>
<evidence type="ECO:0000256" key="8">
    <source>
        <dbReference type="SAM" id="SignalP"/>
    </source>
</evidence>
<accession>A0A366E8N4</accession>
<dbReference type="SUPFAM" id="SSF47175">
    <property type="entry name" value="Cytochromes"/>
    <property type="match status" value="1"/>
</dbReference>
<evidence type="ECO:0000256" key="3">
    <source>
        <dbReference type="ARBA" id="ARBA00022723"/>
    </source>
</evidence>
<keyword evidence="1" id="KW-0813">Transport</keyword>
<keyword evidence="8" id="KW-0732">Signal</keyword>
<evidence type="ECO:0000256" key="1">
    <source>
        <dbReference type="ARBA" id="ARBA00022448"/>
    </source>
</evidence>